<organism evidence="3 4">
    <name type="scientific">Ophiostoma piceae (strain UAMH 11346)</name>
    <name type="common">Sap stain fungus</name>
    <dbReference type="NCBI Taxonomy" id="1262450"/>
    <lineage>
        <taxon>Eukaryota</taxon>
        <taxon>Fungi</taxon>
        <taxon>Dikarya</taxon>
        <taxon>Ascomycota</taxon>
        <taxon>Pezizomycotina</taxon>
        <taxon>Sordariomycetes</taxon>
        <taxon>Sordariomycetidae</taxon>
        <taxon>Ophiostomatales</taxon>
        <taxon>Ophiostomataceae</taxon>
        <taxon>Ophiostoma</taxon>
    </lineage>
</organism>
<evidence type="ECO:0000313" key="4">
    <source>
        <dbReference type="Proteomes" id="UP000016923"/>
    </source>
</evidence>
<dbReference type="Proteomes" id="UP000016923">
    <property type="component" value="Unassembled WGS sequence"/>
</dbReference>
<feature type="transmembrane region" description="Helical" evidence="1">
    <location>
        <begin position="67"/>
        <end position="91"/>
    </location>
</feature>
<evidence type="ECO:0000256" key="2">
    <source>
        <dbReference type="SAM" id="SignalP"/>
    </source>
</evidence>
<dbReference type="OrthoDB" id="2386090at2759"/>
<sequence>MIIVLAVALHLEDLLLLDALGSPLPTTITLFYIYASPSPTTKAKDRCLREIPERILIFHAGTPRTTFLACLKVTTLFGLAFFTFLVAPAYIAADKPLLHTVAIVACGIVPFSVIAYTSSPFVVFIHLRLPAFARHPDPELLRRFVRNIPAGTKLDITTMNLVGRPRVTSVPVGDIVPAHERFRIVNFIDSRQSVLAPPAMAPGARYPSSRIAPAPPVTQRPQTKLVAFSSKFPWIHLRQTTRFGAPAGNNSRGVKDGWVWEELLAVVERRAAQQPQSITTK</sequence>
<dbReference type="OMA" id="WIWDVIK"/>
<feature type="transmembrane region" description="Helical" evidence="1">
    <location>
        <begin position="14"/>
        <end position="35"/>
    </location>
</feature>
<keyword evidence="2" id="KW-0732">Signal</keyword>
<proteinExistence type="predicted"/>
<evidence type="ECO:0000313" key="3">
    <source>
        <dbReference type="EMBL" id="EPE10068.1"/>
    </source>
</evidence>
<dbReference type="eggNOG" id="ENOG502SB6P">
    <property type="taxonomic scope" value="Eukaryota"/>
</dbReference>
<keyword evidence="1" id="KW-1133">Transmembrane helix</keyword>
<keyword evidence="1" id="KW-0472">Membrane</keyword>
<name>S3CTP0_OPHP1</name>
<dbReference type="AlphaFoldDB" id="S3CTP0"/>
<dbReference type="EMBL" id="KE148146">
    <property type="protein sequence ID" value="EPE10068.1"/>
    <property type="molecule type" value="Genomic_DNA"/>
</dbReference>
<dbReference type="HOGENOM" id="CLU_079418_0_0_1"/>
<dbReference type="VEuPathDB" id="FungiDB:F503_05163"/>
<protein>
    <submittedName>
        <fullName evidence="3">Paired amphipathic helix protein</fullName>
    </submittedName>
</protein>
<keyword evidence="4" id="KW-1185">Reference proteome</keyword>
<feature type="chain" id="PRO_5004507484" evidence="2">
    <location>
        <begin position="22"/>
        <end position="281"/>
    </location>
</feature>
<feature type="signal peptide" evidence="2">
    <location>
        <begin position="1"/>
        <end position="21"/>
    </location>
</feature>
<evidence type="ECO:0000256" key="1">
    <source>
        <dbReference type="SAM" id="Phobius"/>
    </source>
</evidence>
<gene>
    <name evidence="3" type="ORF">F503_05163</name>
</gene>
<keyword evidence="1" id="KW-0812">Transmembrane</keyword>
<feature type="transmembrane region" description="Helical" evidence="1">
    <location>
        <begin position="97"/>
        <end position="125"/>
    </location>
</feature>
<accession>S3CTP0</accession>
<reference evidence="3 4" key="1">
    <citation type="journal article" date="2013" name="BMC Genomics">
        <title>The genome and transcriptome of the pine saprophyte Ophiostoma piceae, and a comparison with the bark beetle-associated pine pathogen Grosmannia clavigera.</title>
        <authorList>
            <person name="Haridas S."/>
            <person name="Wang Y."/>
            <person name="Lim L."/>
            <person name="Massoumi Alamouti S."/>
            <person name="Jackman S."/>
            <person name="Docking R."/>
            <person name="Robertson G."/>
            <person name="Birol I."/>
            <person name="Bohlmann J."/>
            <person name="Breuil C."/>
        </authorList>
    </citation>
    <scope>NUCLEOTIDE SEQUENCE [LARGE SCALE GENOMIC DNA]</scope>
    <source>
        <strain evidence="3 4">UAMH 11346</strain>
    </source>
</reference>